<dbReference type="EMBL" id="APAU02000006">
    <property type="protein sequence ID" value="EUB63443.1"/>
    <property type="molecule type" value="Genomic_DNA"/>
</dbReference>
<dbReference type="OrthoDB" id="5865767at2759"/>
<dbReference type="Gene3D" id="1.10.418.10">
    <property type="entry name" value="Calponin-like domain"/>
    <property type="match status" value="5"/>
</dbReference>
<evidence type="ECO:0000256" key="7">
    <source>
        <dbReference type="ARBA" id="ARBA00023212"/>
    </source>
</evidence>
<dbReference type="InterPro" id="IPR001849">
    <property type="entry name" value="PH_domain"/>
</dbReference>
<dbReference type="CTD" id="36337240"/>
<dbReference type="InterPro" id="IPR036872">
    <property type="entry name" value="CH_dom_sf"/>
</dbReference>
<feature type="domain" description="Calponin-homology (CH)" evidence="11">
    <location>
        <begin position="2636"/>
        <end position="2751"/>
    </location>
</feature>
<keyword evidence="6" id="KW-0009">Actin-binding</keyword>
<comment type="similarity">
    <text evidence="2">Belongs to the spectrin family.</text>
</comment>
<dbReference type="PANTHER" id="PTHR11915">
    <property type="entry name" value="SPECTRIN/FILAMIN RELATED CYTOSKELETAL PROTEIN"/>
    <property type="match status" value="1"/>
</dbReference>
<dbReference type="SUPFAM" id="SSF50729">
    <property type="entry name" value="PH domain-like"/>
    <property type="match status" value="1"/>
</dbReference>
<dbReference type="GO" id="GO:0005200">
    <property type="term" value="F:structural constituent of cytoskeleton"/>
    <property type="evidence" value="ECO:0007669"/>
    <property type="project" value="UniProtKB-ARBA"/>
</dbReference>
<dbReference type="PROSITE" id="PS00019">
    <property type="entry name" value="ACTININ_1"/>
    <property type="match status" value="1"/>
</dbReference>
<feature type="domain" description="Calponin-homology (CH)" evidence="11">
    <location>
        <begin position="2880"/>
        <end position="2981"/>
    </location>
</feature>
<dbReference type="SUPFAM" id="SSF46966">
    <property type="entry name" value="Spectrin repeat"/>
    <property type="match status" value="13"/>
</dbReference>
<keyword evidence="13" id="KW-1185">Reference proteome</keyword>
<evidence type="ECO:0000256" key="1">
    <source>
        <dbReference type="ARBA" id="ARBA00004245"/>
    </source>
</evidence>
<dbReference type="InterPro" id="IPR002017">
    <property type="entry name" value="Spectrin_repeat"/>
</dbReference>
<dbReference type="FunFam" id="1.10.418.10:FF:000001">
    <property type="entry name" value="Actinin alpha 1"/>
    <property type="match status" value="1"/>
</dbReference>
<dbReference type="CDD" id="cd21218">
    <property type="entry name" value="CH_PLS_FIM_rpt2"/>
    <property type="match status" value="1"/>
</dbReference>
<dbReference type="GO" id="GO:0016020">
    <property type="term" value="C:membrane"/>
    <property type="evidence" value="ECO:0007669"/>
    <property type="project" value="UniProtKB-ARBA"/>
</dbReference>
<dbReference type="Pfam" id="PF00307">
    <property type="entry name" value="CH"/>
    <property type="match status" value="5"/>
</dbReference>
<dbReference type="GeneID" id="36337240"/>
<dbReference type="GO" id="GO:0051693">
    <property type="term" value="P:actin filament capping"/>
    <property type="evidence" value="ECO:0007669"/>
    <property type="project" value="UniProtKB-KW"/>
</dbReference>
<evidence type="ECO:0000256" key="8">
    <source>
        <dbReference type="SAM" id="Coils"/>
    </source>
</evidence>
<proteinExistence type="inferred from homology"/>
<evidence type="ECO:0000313" key="13">
    <source>
        <dbReference type="Proteomes" id="UP000019149"/>
    </source>
</evidence>
<evidence type="ECO:0000256" key="5">
    <source>
        <dbReference type="ARBA" id="ARBA00022737"/>
    </source>
</evidence>
<sequence length="2981" mass="341367">MTNGEPVQHRYKTPEMEIQAIHQNLHWEPNSVDQPNNYISDDDDFESGNSTAKLYERSRIKALADEREIVQKKTFTKWVNSHLAVVNQRIEDLYLDLRDGKHLLKLLEILSGERLPKPTRGKMRIHCLENVDKSLNFLCDQHVHLENVGAHDIVDGNQRLTLGLIWTIILRFQIQDIIVEEYQTSETKCAKDALLLWCQMKTAGYNNVNVRNFSTSWRDGLAFNALIHKHRPDLIEYQKLIKANPIQNLQNAFTVAHDKLGVPPLLEASDVCVEQPDEKSIITYVAAFYHCFNKMKADTVHSKRIGKVVNQALESSQLLDKYEQSTSDLLNWIQKTIELLNDRVFANSLTDVQHQLAGFNTYRTVDKPPKFVEKGDLEVLLFTLQSKMRANNHKVYTPPEGKRIADINRAWENLEKAEHARELALRDELIRQEKLAQLATRFDRKAGMREAWLSENQRLVAQYNFGSDLATVEAATKKHEAIETDISAYAERVNAVVSVAEELQLENYYDNDRIQMRRENVLHLWTNLLQLLRKRRSCLNLSLRLQRVFQEMSYLQDWIDEIGSRLKSEDYGKHLMGVDDLLQKHKLLEADIHVLDDRLNQVLDQAKVFIDCNFPEIVEGYRPAEPEVVQKRGEDLRAAYDELCRLANARRHGLEDSRKMWQFFWDMDDEKEWIKEKSQLMSSPDLGHDLSSVERLLRKHRALEEECGIRQNVFYNAINVGNQLIEEDNRGKEDIQQRIDEMHKLWDQLADSTVDRKKRLLESQKFFQLIADCDDANAWLLDQQRIASNEDVGLKMSTTESLIKINQELMDNLEKYRETIKNLHDTSAEVSEYPDCDSAITSSHLNAVDENYAIAIEMAKQRQQRLLDALSMYKLFDVSDTVRTWITEKRKLLTTLCPSDEIEELGVIRHRFECFEKEMTKNAEKVGSVNKLSENLIGTDHPDAQQIIIRQDTLNTTWNDLADLVEKQKGQLETAYQYNQFLIECQETANWIKEKEHLIESTDELGNDLEGIMQLQRRLSGLQRDLQAIQAKIDHLDEQADVLDAAKPEASEVIRAERKKIHDLWNELKEMLKERDDRLNDSSELQRFLQDLDHFQVWLRKAQVTVASEDVPNTLPEAEKLLQDHEQFKPEIDGYEDDFMRLMAIGRKVVENQTDPQYLFLSERLDGIEDNWIALHKMYEDRDKVLKRDVEAQSFFRDATLMDKLINKQEALITKDVAPTPESVEEALRNLNTFQAAMPANDEKISQVIAVGRDLANRGVFPVEKIVAKCDQLEQKRQAVKEKAIEREAKLAQQSRLQGFVQDVDDVEEWISEKAILAQQAPPPCSGVGIAAIYGKFKTFESELDANKDKIEKVIADGEQLMAEQPQLQAEIEPRMEVLRRQWVDLNNQAQEQSAKLADSNREALFDETAKSMLTWITEVSSQIVTTTEEVTEEVGLVELNEQIKDQEKKEQELMAKRKMLEDMANHAEKLKEQYPDRKDEFEQVHQEVRIRLMQLEAPMAKRRDRLLKQKRVRQFFRDLEDEKDWIRDKLALIEDHGRMASSLLINQQLQRRHKMLTNEVDNHEPRVDAVCQQGEKMIAEGHPHSEKFREGIDEVRALWATLRQALADRQAALAQNEIAQQYLFDASEAEAWMGEQELYLMGDEKAKDEQGATNAMKKHELLQKTIENYASEIRSLGDRSRAMVESDHPESEVVAAKQSRVDKMYAGLHDLCLERRLRLEEILKLYSLLREILDLEAVIASSHEMGADYEHCCLLRERFADFSKETNELGKHRVAAANELCDALIAQGHGEAAEIASWKDRVNEAWADLLELIETSIQLLKAAWDLHKFLCDCQDVLDRIAEKAGAIPEDVGRDAKAVAVLQRKHAAFEAELSRLGQQVEEVIDFANNLLPSYASEKESIICDRRDEVVQAWRQLQYAAEQRKIHLLDAGDVHRFLAMVRELQLWMDTMRTEMTIKEKPRDVSGVELLMNNHKSLKAEIDAREENFSICLSLGRTLLNRRHPREEEIRDKCIQLVTERVLLLEQWNDRNENLQLMLEVYHFARDAAIAEAWLVAQESFVKSPDLGDSLDETLALLKKHLAFEKAVATQEERFIALQKETMLELKAKERTPESEAARKKAIDQKIADASREFQPLPSTSQTAAALGSFHGTPLRRGVETPTGRSLRESVDSGRPAPHNLEAVLHRKHEWETAAKRASGRSWHELYFVLNATLGTLSAYKDARSAHDKPGHLYHKEGPVSLAGAVAAPATNYEKRPCVFRLKLFNGGESLFQCPSEDDMHNWVEAINSIAASLPAPVTVMPPTEEEDVEGGLVAPAGRSATLPSTVLHLSEPSTSDAQASGPSKPKKKFLTLMRKNCSFFFTVCNSNRRAQTPAGRSLLSWIHCIGGLSTVSAKRLQCACSRAHPPAADMRECTNSAGGHAARSNTQAARVDLRHFKGSSHLGKSPASAILVGQMIDPSPGVPETTLCVFGPNMSCGGYFPTEEVYEAGLLSGFCRFINKKLSADLDCRAYMPLDPFSDKLYEAVAEGVIPCKIINCLFSNAIDERAINMSNNLFYASHRVENLQLALTAARCNGCAVKNITVDDLMGTRANFKLATLEFLKQVILKGYYRNINIHEHPEIFTLREVHEDINDLKCLSPEQILTRFVNYHLRSAGITNVLTNFEYDLSDCVVYAHLLYKIAPVTIRPRLLPDHQVLVYSNIDNRAKAILQNLRELGAEMFLCEDDFLHPEHQRKSRGVLHLMTVAFLFDRFAGEMKAYGGGDFPISKEDVNELSSRNFINSINVKPYCTHVISSLRDGLIAKQVFEVLRPGFTTGVKFTHEFDLIRRDAQFLQNNTCILRLVQGYSFRLPSLDASRLTTSDQEMCEVLLMEMLRSYLTHDAYDEHELLRWVNDQLARAGKPVELRSFQDRLIADECLFAVVLNNLTNGLASKDYLRGKRYENAKYYISVAHKAGFRVFARPEHFDICSPRWVAIAFAALRWG</sequence>
<feature type="region of interest" description="Disordered" evidence="9">
    <location>
        <begin position="2150"/>
        <end position="2176"/>
    </location>
</feature>
<dbReference type="Gene3D" id="1.20.58.60">
    <property type="match status" value="11"/>
</dbReference>
<keyword evidence="5" id="KW-0677">Repeat</keyword>
<dbReference type="FunFam" id="2.30.29.30:FF:000024">
    <property type="entry name" value="Spectrin beta chain"/>
    <property type="match status" value="1"/>
</dbReference>
<dbReference type="RefSeq" id="XP_024354639.1">
    <property type="nucleotide sequence ID" value="XM_024490774.1"/>
</dbReference>
<evidence type="ECO:0000256" key="6">
    <source>
        <dbReference type="ARBA" id="ARBA00023203"/>
    </source>
</evidence>
<dbReference type="GO" id="GO:0016192">
    <property type="term" value="P:vesicle-mediated transport"/>
    <property type="evidence" value="ECO:0007669"/>
    <property type="project" value="UniProtKB-ARBA"/>
</dbReference>
<dbReference type="GO" id="GO:0005543">
    <property type="term" value="F:phospholipid binding"/>
    <property type="evidence" value="ECO:0007669"/>
    <property type="project" value="InterPro"/>
</dbReference>
<gene>
    <name evidence="12" type="ORF">EGR_01525</name>
</gene>
<dbReference type="FunFam" id="1.20.58.60:FF:000019">
    <property type="entry name" value="Spectrin beta chain"/>
    <property type="match status" value="1"/>
</dbReference>
<evidence type="ECO:0000256" key="9">
    <source>
        <dbReference type="SAM" id="MobiDB-lite"/>
    </source>
</evidence>
<dbReference type="PROSITE" id="PS50003">
    <property type="entry name" value="PH_DOMAIN"/>
    <property type="match status" value="1"/>
</dbReference>
<feature type="domain" description="Calponin-homology (CH)" evidence="11">
    <location>
        <begin position="2487"/>
        <end position="2608"/>
    </location>
</feature>
<evidence type="ECO:0000313" key="12">
    <source>
        <dbReference type="EMBL" id="EUB63443.1"/>
    </source>
</evidence>
<evidence type="ECO:0000256" key="2">
    <source>
        <dbReference type="ARBA" id="ARBA00006826"/>
    </source>
</evidence>
<dbReference type="SMART" id="SM00033">
    <property type="entry name" value="CH"/>
    <property type="match status" value="5"/>
</dbReference>
<dbReference type="GO" id="GO:0005737">
    <property type="term" value="C:cytoplasm"/>
    <property type="evidence" value="ECO:0007669"/>
    <property type="project" value="UniProtKB-ARBA"/>
</dbReference>
<dbReference type="Pfam" id="PF15410">
    <property type="entry name" value="PH_9"/>
    <property type="match status" value="1"/>
</dbReference>
<evidence type="ECO:0000256" key="3">
    <source>
        <dbReference type="ARBA" id="ARBA00022467"/>
    </source>
</evidence>
<keyword evidence="8" id="KW-0175">Coiled coil</keyword>
<protein>
    <submittedName>
        <fullName evidence="12">Spectrin beta chain</fullName>
    </submittedName>
</protein>
<comment type="caution">
    <text evidence="12">The sequence shown here is derived from an EMBL/GenBank/DDBJ whole genome shotgun (WGS) entry which is preliminary data.</text>
</comment>
<dbReference type="CDD" id="cd21248">
    <property type="entry name" value="CH_SPTB_like_rpt2"/>
    <property type="match status" value="1"/>
</dbReference>
<dbReference type="SMART" id="SM00233">
    <property type="entry name" value="PH"/>
    <property type="match status" value="1"/>
</dbReference>
<dbReference type="OMA" id="XMLENQM"/>
<keyword evidence="4" id="KW-0963">Cytoplasm</keyword>
<name>W6UQF7_ECHGR</name>
<evidence type="ECO:0000259" key="10">
    <source>
        <dbReference type="PROSITE" id="PS50003"/>
    </source>
</evidence>
<keyword evidence="3" id="KW-0117">Actin capping</keyword>
<feature type="domain" description="PH" evidence="10">
    <location>
        <begin position="2176"/>
        <end position="2290"/>
    </location>
</feature>
<dbReference type="STRING" id="6210.W6UQF7"/>
<dbReference type="GO" id="GO:0005856">
    <property type="term" value="C:cytoskeleton"/>
    <property type="evidence" value="ECO:0007669"/>
    <property type="project" value="UniProtKB-SubCell"/>
</dbReference>
<dbReference type="KEGG" id="egl:EGR_01525"/>
<dbReference type="InterPro" id="IPR018159">
    <property type="entry name" value="Spectrin/alpha-actinin"/>
</dbReference>
<comment type="subcellular location">
    <subcellularLocation>
        <location evidence="1">Cytoplasm</location>
        <location evidence="1">Cytoskeleton</location>
    </subcellularLocation>
</comment>
<evidence type="ECO:0000256" key="4">
    <source>
        <dbReference type="ARBA" id="ARBA00022490"/>
    </source>
</evidence>
<dbReference type="FunFam" id="1.20.58.60:FF:000106">
    <property type="entry name" value="Spectrin beta chain"/>
    <property type="match status" value="1"/>
</dbReference>
<dbReference type="CDD" id="cd21246">
    <property type="entry name" value="CH_SPTB-like_rpt1"/>
    <property type="match status" value="1"/>
</dbReference>
<dbReference type="InterPro" id="IPR001605">
    <property type="entry name" value="PH_dom-spectrin-type"/>
</dbReference>
<dbReference type="Proteomes" id="UP000019149">
    <property type="component" value="Unassembled WGS sequence"/>
</dbReference>
<feature type="coiled-coil region" evidence="8">
    <location>
        <begin position="1263"/>
        <end position="1290"/>
    </location>
</feature>
<dbReference type="PRINTS" id="PR00683">
    <property type="entry name" value="SPECTRINPH"/>
</dbReference>
<dbReference type="PROSITE" id="PS50021">
    <property type="entry name" value="CH"/>
    <property type="match status" value="6"/>
</dbReference>
<organism evidence="12 13">
    <name type="scientific">Echinococcus granulosus</name>
    <name type="common">Hydatid tapeworm</name>
    <dbReference type="NCBI Taxonomy" id="6210"/>
    <lineage>
        <taxon>Eukaryota</taxon>
        <taxon>Metazoa</taxon>
        <taxon>Spiralia</taxon>
        <taxon>Lophotrochozoa</taxon>
        <taxon>Platyhelminthes</taxon>
        <taxon>Cestoda</taxon>
        <taxon>Eucestoda</taxon>
        <taxon>Cyclophyllidea</taxon>
        <taxon>Taeniidae</taxon>
        <taxon>Echinococcus</taxon>
        <taxon>Echinococcus granulosus group</taxon>
    </lineage>
</organism>
<feature type="coiled-coil region" evidence="8">
    <location>
        <begin position="799"/>
        <end position="826"/>
    </location>
</feature>
<dbReference type="Gene3D" id="2.30.29.30">
    <property type="entry name" value="Pleckstrin-homology domain (PH domain)/Phosphotyrosine-binding domain (PTB)"/>
    <property type="match status" value="1"/>
</dbReference>
<accession>W6UQF7</accession>
<feature type="coiled-coil region" evidence="8">
    <location>
        <begin position="1012"/>
        <end position="1046"/>
    </location>
</feature>
<feature type="domain" description="Calponin-homology (CH)" evidence="11">
    <location>
        <begin position="188"/>
        <end position="293"/>
    </location>
</feature>
<dbReference type="InterPro" id="IPR001715">
    <property type="entry name" value="CH_dom"/>
</dbReference>
<feature type="domain" description="Calponin-homology (CH)" evidence="11">
    <location>
        <begin position="69"/>
        <end position="173"/>
    </location>
</feature>
<reference evidence="12 13" key="1">
    <citation type="journal article" date="2013" name="Nat. Genet.">
        <title>The genome of the hydatid tapeworm Echinococcus granulosus.</title>
        <authorList>
            <person name="Zheng H."/>
            <person name="Zhang W."/>
            <person name="Zhang L."/>
            <person name="Zhang Z."/>
            <person name="Li J."/>
            <person name="Lu G."/>
            <person name="Zhu Y."/>
            <person name="Wang Y."/>
            <person name="Huang Y."/>
            <person name="Liu J."/>
            <person name="Kang H."/>
            <person name="Chen J."/>
            <person name="Wang L."/>
            <person name="Chen A."/>
            <person name="Yu S."/>
            <person name="Gao Z."/>
            <person name="Jin L."/>
            <person name="Gu W."/>
            <person name="Wang Z."/>
            <person name="Zhao L."/>
            <person name="Shi B."/>
            <person name="Wen H."/>
            <person name="Lin R."/>
            <person name="Jones M.K."/>
            <person name="Brejova B."/>
            <person name="Vinar T."/>
            <person name="Zhao G."/>
            <person name="McManus D.P."/>
            <person name="Chen Z."/>
            <person name="Zhou Y."/>
            <person name="Wang S."/>
        </authorList>
    </citation>
    <scope>NUCLEOTIDE SEQUENCE [LARGE SCALE GENOMIC DNA]</scope>
</reference>
<dbReference type="InterPro" id="IPR001589">
    <property type="entry name" value="Actinin_actin-bd_CS"/>
</dbReference>
<dbReference type="CDD" id="cd10571">
    <property type="entry name" value="PH_beta_spectrin"/>
    <property type="match status" value="1"/>
</dbReference>
<dbReference type="SUPFAM" id="SSF47576">
    <property type="entry name" value="Calponin-homology domain, CH-domain"/>
    <property type="match status" value="2"/>
</dbReference>
<dbReference type="Pfam" id="PF00435">
    <property type="entry name" value="Spectrin"/>
    <property type="match status" value="16"/>
</dbReference>
<evidence type="ECO:0000259" key="11">
    <source>
        <dbReference type="PROSITE" id="PS50021"/>
    </source>
</evidence>
<dbReference type="InterPro" id="IPR011993">
    <property type="entry name" value="PH-like_dom_sf"/>
</dbReference>
<dbReference type="FunFam" id="1.20.58.60:FF:000011">
    <property type="entry name" value="Spectrin beta chain"/>
    <property type="match status" value="1"/>
</dbReference>
<keyword evidence="7" id="KW-0206">Cytoskeleton</keyword>
<feature type="domain" description="Calponin-homology (CH)" evidence="11">
    <location>
        <begin position="2768"/>
        <end position="2877"/>
    </location>
</feature>
<feature type="coiled-coil region" evidence="8">
    <location>
        <begin position="1437"/>
        <end position="1474"/>
    </location>
</feature>
<dbReference type="SMART" id="SM00150">
    <property type="entry name" value="SPEC"/>
    <property type="match status" value="17"/>
</dbReference>
<dbReference type="CDD" id="cd00176">
    <property type="entry name" value="SPEC"/>
    <property type="match status" value="8"/>
</dbReference>
<dbReference type="FunFam" id="1.10.418.10:FF:000004">
    <property type="entry name" value="Spectrin beta chain"/>
    <property type="match status" value="1"/>
</dbReference>
<dbReference type="InterPro" id="IPR041681">
    <property type="entry name" value="PH_9"/>
</dbReference>
<dbReference type="GO" id="GO:0003779">
    <property type="term" value="F:actin binding"/>
    <property type="evidence" value="ECO:0007669"/>
    <property type="project" value="UniProtKB-KW"/>
</dbReference>
<dbReference type="FunFam" id="1.20.58.60:FF:000172">
    <property type="entry name" value="Spectrin beta chain"/>
    <property type="match status" value="1"/>
</dbReference>
<dbReference type="PROSITE" id="PS00020">
    <property type="entry name" value="ACTININ_2"/>
    <property type="match status" value="1"/>
</dbReference>